<dbReference type="EMBL" id="RZNC01000001">
    <property type="protein sequence ID" value="RWZ67806.1"/>
    <property type="molecule type" value="Genomic_DNA"/>
</dbReference>
<name>A0A444QDY6_9MICO</name>
<keyword evidence="2" id="KW-1185">Reference proteome</keyword>
<dbReference type="OrthoDB" id="5119335at2"/>
<dbReference type="Pfam" id="PF14390">
    <property type="entry name" value="DUF4420"/>
    <property type="match status" value="1"/>
</dbReference>
<dbReference type="InterPro" id="IPR025534">
    <property type="entry name" value="DUF4420"/>
</dbReference>
<evidence type="ECO:0000313" key="1">
    <source>
        <dbReference type="EMBL" id="RWZ67806.1"/>
    </source>
</evidence>
<accession>A0A444QDY6</accession>
<protein>
    <submittedName>
        <fullName evidence="1">PD-(D/E)XK motif protein</fullName>
    </submittedName>
</protein>
<dbReference type="AlphaFoldDB" id="A0A444QDY6"/>
<reference evidence="1 2" key="1">
    <citation type="submission" date="2018-12" db="EMBL/GenBank/DDBJ databases">
        <authorList>
            <person name="Li F."/>
        </authorList>
    </citation>
    <scope>NUCLEOTIDE SEQUENCE [LARGE SCALE GENOMIC DNA]</scope>
    <source>
        <strain evidence="1 2">8H24J-4-2</strain>
    </source>
</reference>
<evidence type="ECO:0000313" key="2">
    <source>
        <dbReference type="Proteomes" id="UP000288603"/>
    </source>
</evidence>
<organism evidence="1 2">
    <name type="scientific">Labedella populi</name>
    <dbReference type="NCBI Taxonomy" id="2498850"/>
    <lineage>
        <taxon>Bacteria</taxon>
        <taxon>Bacillati</taxon>
        <taxon>Actinomycetota</taxon>
        <taxon>Actinomycetes</taxon>
        <taxon>Micrococcales</taxon>
        <taxon>Microbacteriaceae</taxon>
        <taxon>Labedella</taxon>
    </lineage>
</organism>
<sequence length="348" mass="36886">MATRGSIDMIASAVKGVFQDLQARAAGEAGGSDVGYFVEEQLNSSLRMFLGVSNEGKLALILVPKKSNVPPAPVRLASLSVDFGRQCGLISVSGTEMLRVTVIQCTSTESAQADVFASMCSSMLQSLAGSTTERDVASNIDAWAALFWQLQQRVDTDVVGICGELMVIAASGDPKSWVSAWHSNPNDVIDFEFQTPSLSVEVKAARSAKRLHTLSLMQSLGTGAHSQLLASVPVTFSQSGRTVASLVREVVDRLDGAALQLKLWDVLGATCGNSLDDVLARTVDVDAGIAGVRIFSMRDVPSPTIQEPLPPQVVRIQFSVDLTDIHGMSLSEFEAPYGFGPGQLGAPT</sequence>
<proteinExistence type="predicted"/>
<dbReference type="Proteomes" id="UP000288603">
    <property type="component" value="Unassembled WGS sequence"/>
</dbReference>
<gene>
    <name evidence="1" type="ORF">ELQ92_00580</name>
</gene>
<comment type="caution">
    <text evidence="1">The sequence shown here is derived from an EMBL/GenBank/DDBJ whole genome shotgun (WGS) entry which is preliminary data.</text>
</comment>